<proteinExistence type="predicted"/>
<organism evidence="2">
    <name type="scientific">marine metagenome</name>
    <dbReference type="NCBI Taxonomy" id="408172"/>
    <lineage>
        <taxon>unclassified sequences</taxon>
        <taxon>metagenomes</taxon>
        <taxon>ecological metagenomes</taxon>
    </lineage>
</organism>
<keyword evidence="1" id="KW-0472">Membrane</keyword>
<gene>
    <name evidence="2" type="ORF">METZ01_LOCUS85790</name>
</gene>
<dbReference type="AlphaFoldDB" id="A0A381UXT4"/>
<keyword evidence="1" id="KW-1133">Transmembrane helix</keyword>
<evidence type="ECO:0000256" key="1">
    <source>
        <dbReference type="SAM" id="Phobius"/>
    </source>
</evidence>
<evidence type="ECO:0000313" key="2">
    <source>
        <dbReference type="EMBL" id="SVA32936.1"/>
    </source>
</evidence>
<reference evidence="2" key="1">
    <citation type="submission" date="2018-05" db="EMBL/GenBank/DDBJ databases">
        <authorList>
            <person name="Lanie J.A."/>
            <person name="Ng W.-L."/>
            <person name="Kazmierczak K.M."/>
            <person name="Andrzejewski T.M."/>
            <person name="Davidsen T.M."/>
            <person name="Wayne K.J."/>
            <person name="Tettelin H."/>
            <person name="Glass J.I."/>
            <person name="Rusch D."/>
            <person name="Podicherti R."/>
            <person name="Tsui H.-C.T."/>
            <person name="Winkler M.E."/>
        </authorList>
    </citation>
    <scope>NUCLEOTIDE SEQUENCE</scope>
</reference>
<keyword evidence="1" id="KW-0812">Transmembrane</keyword>
<sequence length="44" mass="5525">MEGIVFEWLEWNGTTKNDWFFVLWWGLNFLWFSFGVTQIYFKLK</sequence>
<name>A0A381UXT4_9ZZZZ</name>
<dbReference type="EMBL" id="UINC01007368">
    <property type="protein sequence ID" value="SVA32936.1"/>
    <property type="molecule type" value="Genomic_DNA"/>
</dbReference>
<feature type="transmembrane region" description="Helical" evidence="1">
    <location>
        <begin position="20"/>
        <end position="41"/>
    </location>
</feature>
<accession>A0A381UXT4</accession>
<protein>
    <submittedName>
        <fullName evidence="2">Uncharacterized protein</fullName>
    </submittedName>
</protein>